<protein>
    <submittedName>
        <fullName evidence="7">Threonine/homoserine/homoserine lactone efflux protein</fullName>
    </submittedName>
</protein>
<evidence type="ECO:0000256" key="3">
    <source>
        <dbReference type="ARBA" id="ARBA00022692"/>
    </source>
</evidence>
<gene>
    <name evidence="7" type="ORF">SAMN05216554_3249</name>
</gene>
<dbReference type="RefSeq" id="WP_175494304.1">
    <property type="nucleotide sequence ID" value="NZ_FNPZ01000003.1"/>
</dbReference>
<dbReference type="InterPro" id="IPR001123">
    <property type="entry name" value="LeuE-type"/>
</dbReference>
<dbReference type="Proteomes" id="UP000198891">
    <property type="component" value="Unassembled WGS sequence"/>
</dbReference>
<dbReference type="PANTHER" id="PTHR30086:SF20">
    <property type="entry name" value="ARGININE EXPORTER PROTEIN ARGO-RELATED"/>
    <property type="match status" value="1"/>
</dbReference>
<evidence type="ECO:0000256" key="4">
    <source>
        <dbReference type="ARBA" id="ARBA00022989"/>
    </source>
</evidence>
<feature type="transmembrane region" description="Helical" evidence="6">
    <location>
        <begin position="6"/>
        <end position="29"/>
    </location>
</feature>
<feature type="transmembrane region" description="Helical" evidence="6">
    <location>
        <begin position="152"/>
        <end position="174"/>
    </location>
</feature>
<feature type="transmembrane region" description="Helical" evidence="6">
    <location>
        <begin position="116"/>
        <end position="140"/>
    </location>
</feature>
<proteinExistence type="predicted"/>
<keyword evidence="5 6" id="KW-0472">Membrane</keyword>
<evidence type="ECO:0000256" key="1">
    <source>
        <dbReference type="ARBA" id="ARBA00004651"/>
    </source>
</evidence>
<name>A0A1H3S4B0_9MICO</name>
<evidence type="ECO:0000313" key="8">
    <source>
        <dbReference type="Proteomes" id="UP000198891"/>
    </source>
</evidence>
<evidence type="ECO:0000313" key="7">
    <source>
        <dbReference type="EMBL" id="SDZ31999.1"/>
    </source>
</evidence>
<keyword evidence="8" id="KW-1185">Reference proteome</keyword>
<dbReference type="GO" id="GO:0015171">
    <property type="term" value="F:amino acid transmembrane transporter activity"/>
    <property type="evidence" value="ECO:0007669"/>
    <property type="project" value="TreeGrafter"/>
</dbReference>
<accession>A0A1H3S4B0</accession>
<dbReference type="EMBL" id="FNPZ01000003">
    <property type="protein sequence ID" value="SDZ31999.1"/>
    <property type="molecule type" value="Genomic_DNA"/>
</dbReference>
<dbReference type="Pfam" id="PF01810">
    <property type="entry name" value="LysE"/>
    <property type="match status" value="1"/>
</dbReference>
<evidence type="ECO:0000256" key="5">
    <source>
        <dbReference type="ARBA" id="ARBA00023136"/>
    </source>
</evidence>
<feature type="transmembrane region" description="Helical" evidence="6">
    <location>
        <begin position="41"/>
        <end position="69"/>
    </location>
</feature>
<evidence type="ECO:0000256" key="2">
    <source>
        <dbReference type="ARBA" id="ARBA00022475"/>
    </source>
</evidence>
<evidence type="ECO:0000256" key="6">
    <source>
        <dbReference type="SAM" id="Phobius"/>
    </source>
</evidence>
<keyword evidence="4 6" id="KW-1133">Transmembrane helix</keyword>
<keyword evidence="2" id="KW-1003">Cell membrane</keyword>
<dbReference type="GO" id="GO:0005886">
    <property type="term" value="C:plasma membrane"/>
    <property type="evidence" value="ECO:0007669"/>
    <property type="project" value="UniProtKB-SubCell"/>
</dbReference>
<comment type="subcellular location">
    <subcellularLocation>
        <location evidence="1">Cell membrane</location>
        <topology evidence="1">Multi-pass membrane protein</topology>
    </subcellularLocation>
</comment>
<feature type="transmembrane region" description="Helical" evidence="6">
    <location>
        <begin position="186"/>
        <end position="204"/>
    </location>
</feature>
<organism evidence="7 8">
    <name type="scientific">Herbiconiux ginsengi</name>
    <dbReference type="NCBI Taxonomy" id="381665"/>
    <lineage>
        <taxon>Bacteria</taxon>
        <taxon>Bacillati</taxon>
        <taxon>Actinomycetota</taxon>
        <taxon>Actinomycetes</taxon>
        <taxon>Micrococcales</taxon>
        <taxon>Microbacteriaceae</taxon>
        <taxon>Herbiconiux</taxon>
    </lineage>
</organism>
<keyword evidence="3 6" id="KW-0812">Transmembrane</keyword>
<dbReference type="STRING" id="381665.SAMN05216554_3249"/>
<dbReference type="PANTHER" id="PTHR30086">
    <property type="entry name" value="ARGININE EXPORTER PROTEIN ARGO"/>
    <property type="match status" value="1"/>
</dbReference>
<feature type="transmembrane region" description="Helical" evidence="6">
    <location>
        <begin position="75"/>
        <end position="95"/>
    </location>
</feature>
<reference evidence="7 8" key="1">
    <citation type="submission" date="2016-10" db="EMBL/GenBank/DDBJ databases">
        <authorList>
            <person name="de Groot N.N."/>
        </authorList>
    </citation>
    <scope>NUCLEOTIDE SEQUENCE [LARGE SCALE GENOMIC DNA]</scope>
    <source>
        <strain evidence="7 8">CGMCC 4.3491</strain>
    </source>
</reference>
<sequence>MDWLLPFASGLVAGLALAAPLGAIGVLLIQEGIARGLRHGLPAAGAVAAVDTAYCAIAVIAGVLVGPIVRAWEPWPQIVGGAALVVLGGYGLIASRRSRSDPGAEIATSSNSVRHFGLFLALTAINPATLVYFAALLPGLEQIATSAPAKVAFVAGVGLASFGWQALLIALGAGLRRKATPSFRRVSAVIGNGVVALLGVLLIVRAL</sequence>
<dbReference type="AlphaFoldDB" id="A0A1H3S4B0"/>